<accession>A0A9W6D0U5</accession>
<feature type="transmembrane region" description="Helical" evidence="1">
    <location>
        <begin position="354"/>
        <end position="374"/>
    </location>
</feature>
<comment type="caution">
    <text evidence="3">The sequence shown here is derived from an EMBL/GenBank/DDBJ whole genome shotgun (WGS) entry which is preliminary data.</text>
</comment>
<feature type="transmembrane region" description="Helical" evidence="1">
    <location>
        <begin position="120"/>
        <end position="141"/>
    </location>
</feature>
<feature type="transmembrane region" description="Helical" evidence="1">
    <location>
        <begin position="153"/>
        <end position="173"/>
    </location>
</feature>
<reference evidence="3" key="1">
    <citation type="submission" date="2022-12" db="EMBL/GenBank/DDBJ databases">
        <title>Reference genome sequencing for broad-spectrum identification of bacterial and archaeal isolates by mass spectrometry.</title>
        <authorList>
            <person name="Sekiguchi Y."/>
            <person name="Tourlousse D.M."/>
        </authorList>
    </citation>
    <scope>NUCLEOTIDE SEQUENCE</scope>
    <source>
        <strain evidence="3">ASRB1</strain>
    </source>
</reference>
<gene>
    <name evidence="3" type="ORF">DAMNIGENAA_14150</name>
</gene>
<dbReference type="InterPro" id="IPR038731">
    <property type="entry name" value="RgtA/B/C-like"/>
</dbReference>
<keyword evidence="1" id="KW-0472">Membrane</keyword>
<dbReference type="EMBL" id="BSDR01000001">
    <property type="protein sequence ID" value="GLI33982.1"/>
    <property type="molecule type" value="Genomic_DNA"/>
</dbReference>
<proteinExistence type="predicted"/>
<feature type="transmembrane region" description="Helical" evidence="1">
    <location>
        <begin position="395"/>
        <end position="414"/>
    </location>
</feature>
<dbReference type="Pfam" id="PF13231">
    <property type="entry name" value="PMT_2"/>
    <property type="match status" value="1"/>
</dbReference>
<feature type="transmembrane region" description="Helical" evidence="1">
    <location>
        <begin position="50"/>
        <end position="71"/>
    </location>
</feature>
<keyword evidence="1" id="KW-0812">Transmembrane</keyword>
<feature type="transmembrane region" description="Helical" evidence="1">
    <location>
        <begin position="203"/>
        <end position="235"/>
    </location>
</feature>
<sequence length="615" mass="70515">MKSMSPDTYFTENPMSEVYRTFSGKTNEPGSHLASCVAVRRFSEIHARKTLLILIGFLLLTYMVHGFGKAFDEDEFQSMLLGINIAQGKLLYTEMWDNHGPLLSLILAGMYRLVPWQSHWVMLLGRLLILLCLLGTLYIYYRLAEEIFPQSSFFPELACFFLLLSELTALAAVEIRPDNPMNLIWTSSLLVWFRAWNSRKVPFFFWSGLLLGCAFWCSLKALVLGGAVGAMFVTGMILEKRILWKPLLTFGVGTVFAPLGMVLFLAAQGNLEAFWTTYVLQNADRLHESFFIAFFLVPYWAPLGGSFLYFSLFYAARKVFRKETVPERILLLLACSFFLLIQYCFLLPTHHEQSTLPFLMTGTLVQAWVFLLLFQRFETARYSIFRRLQPGRAHVAALVLFLLVSTAGLHQWFWIKSVEKIKWADGLLERIDPGEYVFDGIGLPLFRSHPFYYVSWVNALRARLRDHSLGIDVPAELDRKDVRYVLRDFRVESMGASVDAFIRTNYHPLNDNLLWAAGKVVPEEKHQEHQKVDIRIAGKYYWRSSEGELFIGGKPASNPVELGDGSYVVRWKGEGDLILSVAPPEQWAGVDTERSFRLLKREGYEKADHSNSMLQ</sequence>
<protein>
    <recommendedName>
        <fullName evidence="2">Glycosyltransferase RgtA/B/C/D-like domain-containing protein</fullName>
    </recommendedName>
</protein>
<keyword evidence="4" id="KW-1185">Reference proteome</keyword>
<evidence type="ECO:0000256" key="1">
    <source>
        <dbReference type="SAM" id="Phobius"/>
    </source>
</evidence>
<evidence type="ECO:0000313" key="4">
    <source>
        <dbReference type="Proteomes" id="UP001144372"/>
    </source>
</evidence>
<organism evidence="3 4">
    <name type="scientific">Desulforhabdus amnigena</name>
    <dbReference type="NCBI Taxonomy" id="40218"/>
    <lineage>
        <taxon>Bacteria</taxon>
        <taxon>Pseudomonadati</taxon>
        <taxon>Thermodesulfobacteriota</taxon>
        <taxon>Syntrophobacteria</taxon>
        <taxon>Syntrophobacterales</taxon>
        <taxon>Syntrophobacteraceae</taxon>
        <taxon>Desulforhabdus</taxon>
    </lineage>
</organism>
<feature type="domain" description="Glycosyltransferase RgtA/B/C/D-like" evidence="2">
    <location>
        <begin position="98"/>
        <end position="250"/>
    </location>
</feature>
<dbReference type="AlphaFoldDB" id="A0A9W6D0U5"/>
<feature type="transmembrane region" description="Helical" evidence="1">
    <location>
        <begin position="328"/>
        <end position="348"/>
    </location>
</feature>
<evidence type="ECO:0000259" key="2">
    <source>
        <dbReference type="Pfam" id="PF13231"/>
    </source>
</evidence>
<evidence type="ECO:0000313" key="3">
    <source>
        <dbReference type="EMBL" id="GLI33982.1"/>
    </source>
</evidence>
<dbReference type="Proteomes" id="UP001144372">
    <property type="component" value="Unassembled WGS sequence"/>
</dbReference>
<keyword evidence="1" id="KW-1133">Transmembrane helix</keyword>
<feature type="transmembrane region" description="Helical" evidence="1">
    <location>
        <begin position="289"/>
        <end position="316"/>
    </location>
</feature>
<feature type="transmembrane region" description="Helical" evidence="1">
    <location>
        <begin position="247"/>
        <end position="269"/>
    </location>
</feature>
<name>A0A9W6D0U5_9BACT</name>